<proteinExistence type="predicted"/>
<dbReference type="InterPro" id="IPR005674">
    <property type="entry name" value="CocE/Ser_esterase"/>
</dbReference>
<keyword evidence="4" id="KW-1185">Reference proteome</keyword>
<dbReference type="InterPro" id="IPR013736">
    <property type="entry name" value="Xaa-Pro_dipept_C"/>
</dbReference>
<dbReference type="GO" id="GO:0008239">
    <property type="term" value="F:dipeptidyl-peptidase activity"/>
    <property type="evidence" value="ECO:0007669"/>
    <property type="project" value="InterPro"/>
</dbReference>
<dbReference type="Pfam" id="PF02129">
    <property type="entry name" value="Peptidase_S15"/>
    <property type="match status" value="1"/>
</dbReference>
<dbReference type="PANTHER" id="PTHR43056">
    <property type="entry name" value="PEPTIDASE S9 PROLYL OLIGOPEPTIDASE"/>
    <property type="match status" value="1"/>
</dbReference>
<dbReference type="AlphaFoldDB" id="A0A094ITF9"/>
<reference evidence="3 4" key="1">
    <citation type="submission" date="2014-06" db="EMBL/GenBank/DDBJ databases">
        <title>The draft genome sequence of Idiomarina salinarum ISL-52.</title>
        <authorList>
            <person name="Du J."/>
            <person name="Shao Z."/>
        </authorList>
    </citation>
    <scope>NUCLEOTIDE SEQUENCE [LARGE SCALE GENOMIC DNA]</scope>
    <source>
        <strain evidence="3 4">ISL-52</strain>
    </source>
</reference>
<comment type="caution">
    <text evidence="3">The sequence shown here is derived from an EMBL/GenBank/DDBJ whole genome shotgun (WGS) entry which is preliminary data.</text>
</comment>
<evidence type="ECO:0000259" key="2">
    <source>
        <dbReference type="SMART" id="SM00939"/>
    </source>
</evidence>
<keyword evidence="1" id="KW-0378">Hydrolase</keyword>
<organism evidence="3 4">
    <name type="scientific">Pseudidiomarina salinarum</name>
    <dbReference type="NCBI Taxonomy" id="435908"/>
    <lineage>
        <taxon>Bacteria</taxon>
        <taxon>Pseudomonadati</taxon>
        <taxon>Pseudomonadota</taxon>
        <taxon>Gammaproteobacteria</taxon>
        <taxon>Alteromonadales</taxon>
        <taxon>Idiomarinaceae</taxon>
        <taxon>Pseudidiomarina</taxon>
    </lineage>
</organism>
<dbReference type="RefSeq" id="WP_034776341.1">
    <property type="nucleotide sequence ID" value="NZ_JPER01000005.1"/>
</dbReference>
<dbReference type="NCBIfam" id="TIGR00976">
    <property type="entry name" value="CocE_NonD"/>
    <property type="match status" value="1"/>
</dbReference>
<dbReference type="InterPro" id="IPR008979">
    <property type="entry name" value="Galactose-bd-like_sf"/>
</dbReference>
<name>A0A094ITF9_9GAMM</name>
<dbReference type="InterPro" id="IPR000383">
    <property type="entry name" value="Xaa-Pro-like_dom"/>
</dbReference>
<dbReference type="eggNOG" id="COG2936">
    <property type="taxonomic scope" value="Bacteria"/>
</dbReference>
<dbReference type="Gene3D" id="2.60.120.260">
    <property type="entry name" value="Galactose-binding domain-like"/>
    <property type="match status" value="1"/>
</dbReference>
<dbReference type="Pfam" id="PF08530">
    <property type="entry name" value="PepX_C"/>
    <property type="match status" value="1"/>
</dbReference>
<dbReference type="Proteomes" id="UP000054363">
    <property type="component" value="Unassembled WGS sequence"/>
</dbReference>
<dbReference type="InterPro" id="IPR050585">
    <property type="entry name" value="Xaa-Pro_dipeptidyl-ppase/CocE"/>
</dbReference>
<dbReference type="SUPFAM" id="SSF53474">
    <property type="entry name" value="alpha/beta-Hydrolases"/>
    <property type="match status" value="1"/>
</dbReference>
<dbReference type="SMART" id="SM00939">
    <property type="entry name" value="PepX_C"/>
    <property type="match status" value="1"/>
</dbReference>
<accession>A0A094ITF9</accession>
<dbReference type="OrthoDB" id="9806163at2"/>
<dbReference type="InterPro" id="IPR029058">
    <property type="entry name" value="AB_hydrolase_fold"/>
</dbReference>
<dbReference type="Gene3D" id="3.40.50.1820">
    <property type="entry name" value="alpha/beta hydrolase"/>
    <property type="match status" value="2"/>
</dbReference>
<feature type="domain" description="Xaa-Pro dipeptidyl-peptidase C-terminal" evidence="2">
    <location>
        <begin position="291"/>
        <end position="529"/>
    </location>
</feature>
<protein>
    <submittedName>
        <fullName evidence="3">Peptidase S15</fullName>
    </submittedName>
</protein>
<evidence type="ECO:0000313" key="3">
    <source>
        <dbReference type="EMBL" id="KFZ30402.1"/>
    </source>
</evidence>
<sequence length="676" mass="76735">MKSVSDFPREIIEEENVWIPVGDGLKLAARVWRPKDSGDDPVPVILEYIPYRKRFGSTVRDEITHKYLAGHGYACVRLDIRGSGESEGVLTDEYLQSELDDGVAAIHWLAEQDWCDGNVGMMGISWGGFNGLMIAAMQPEPLKAIVTVCSSDDRYADDIHHMGGTLLGDNLSWAGVMFSYNTMPPDPALVGDRWKNMWMERLTGSGLWLKTWLQHQRRDSYWRHGSVSDHYGDIKIPVFAVSGWADGYTNTVFRLMENLDVPRKGLVGPWGHTYPHIGSPGPAIDFLGELLDWWDHWLKGKDLGMDDENMLCAYMQDSAPPNPQYKYRKGRWVVEAEWPSPDIEPRAYSFGTGRHLVAEDSGEETEEVGMKVQSPVTLGLFAGKWCSYANGPDLAGDQRSEDGGGLIFQTHELEEDVEILGQPVVELDLESDQPIAMVAVRLSDFLPDHQITRVTYGMLNLTHRDSRQHPELLEPGKRYRVKVPLNYIAQRFEKGHRIRVSVSTVYWPMAWTPPESTKLTVYTGKSRIILPCRTKNVGGEEEASFDPPVCAHPPSTTVYEPGEHRWLVHRDLADQRSELEVIDDRGLFRFDDIGLTVGTRAVEKYSAVTGDFTSVRGQTEWIRTLQRDDWKIKTRTYTCLTSDENNFYIRAELDAYEGETRVCCMSWDETIPRDHI</sequence>
<gene>
    <name evidence="3" type="ORF">IDSA_10065</name>
</gene>
<dbReference type="STRING" id="435908.IDSA_10065"/>
<dbReference type="EMBL" id="JPER01000005">
    <property type="protein sequence ID" value="KFZ30402.1"/>
    <property type="molecule type" value="Genomic_DNA"/>
</dbReference>
<evidence type="ECO:0000313" key="4">
    <source>
        <dbReference type="Proteomes" id="UP000054363"/>
    </source>
</evidence>
<dbReference type="SUPFAM" id="SSF49785">
    <property type="entry name" value="Galactose-binding domain-like"/>
    <property type="match status" value="1"/>
</dbReference>
<evidence type="ECO:0000256" key="1">
    <source>
        <dbReference type="ARBA" id="ARBA00022801"/>
    </source>
</evidence>
<dbReference type="PANTHER" id="PTHR43056:SF10">
    <property type="entry name" value="COCE_NOND FAMILY, PUTATIVE (AFU_ORTHOLOGUE AFUA_7G00600)-RELATED"/>
    <property type="match status" value="1"/>
</dbReference>